<dbReference type="AlphaFoldDB" id="A0A0G1CAR0"/>
<dbReference type="Proteomes" id="UP000034810">
    <property type="component" value="Unassembled WGS sequence"/>
</dbReference>
<keyword evidence="1" id="KW-0812">Transmembrane</keyword>
<name>A0A0G1CAR0_9BACT</name>
<evidence type="ECO:0000313" key="3">
    <source>
        <dbReference type="Proteomes" id="UP000034810"/>
    </source>
</evidence>
<evidence type="ECO:0000313" key="2">
    <source>
        <dbReference type="EMBL" id="KKS82622.1"/>
    </source>
</evidence>
<protein>
    <submittedName>
        <fullName evidence="2">Uncharacterized protein</fullName>
    </submittedName>
</protein>
<keyword evidence="1" id="KW-1133">Transmembrane helix</keyword>
<sequence length="45" mass="5149">MVFHFKLYTSYFTPTLIKILHLIGVGVYTYLICLSISLLIIADIT</sequence>
<organism evidence="2 3">
    <name type="scientific">Candidatus Wolfebacteria bacterium GW2011_GWC1_43_10</name>
    <dbReference type="NCBI Taxonomy" id="1619011"/>
    <lineage>
        <taxon>Bacteria</taxon>
        <taxon>Candidatus Wolfeibacteriota</taxon>
    </lineage>
</organism>
<dbReference type="EMBL" id="LCFA01000008">
    <property type="protein sequence ID" value="KKS82622.1"/>
    <property type="molecule type" value="Genomic_DNA"/>
</dbReference>
<evidence type="ECO:0000256" key="1">
    <source>
        <dbReference type="SAM" id="Phobius"/>
    </source>
</evidence>
<reference evidence="2 3" key="1">
    <citation type="journal article" date="2015" name="Nature">
        <title>rRNA introns, odd ribosomes, and small enigmatic genomes across a large radiation of phyla.</title>
        <authorList>
            <person name="Brown C.T."/>
            <person name="Hug L.A."/>
            <person name="Thomas B.C."/>
            <person name="Sharon I."/>
            <person name="Castelle C.J."/>
            <person name="Singh A."/>
            <person name="Wilkins M.J."/>
            <person name="Williams K.H."/>
            <person name="Banfield J.F."/>
        </authorList>
    </citation>
    <scope>NUCLEOTIDE SEQUENCE [LARGE SCALE GENOMIC DNA]</scope>
</reference>
<gene>
    <name evidence="2" type="ORF">UV58_C0008G0009</name>
</gene>
<feature type="transmembrane region" description="Helical" evidence="1">
    <location>
        <begin position="20"/>
        <end position="42"/>
    </location>
</feature>
<comment type="caution">
    <text evidence="2">The sequence shown here is derived from an EMBL/GenBank/DDBJ whole genome shotgun (WGS) entry which is preliminary data.</text>
</comment>
<proteinExistence type="predicted"/>
<keyword evidence="1" id="KW-0472">Membrane</keyword>
<accession>A0A0G1CAR0</accession>